<evidence type="ECO:0000259" key="5">
    <source>
        <dbReference type="PROSITE" id="PS51795"/>
    </source>
</evidence>
<sequence>MESFSGKGRLAMNLSLFTNSFEPKSQVWSLDSKVSSTTKSPRNFEGGVVGLGIVAALNDLDKTHDSLSSKPCKASILAATSPRSNPIPIANRAKHMPKVEKCRPSSGMMEMEMEMEMSESYTCVISHCGNNLIKKRVYFDDKPNGVVDDITTAVPISSTDAAYWVASEAAPPFKTADFLSSCYLCQKKLHGLDIFMYRIGIFDSCEGKESSWKDPRLTIRGEKAFCSAECRSNQMVSDEYKEKCGSEAMKSFDYSVSPCSGPMLFFAGVAAA</sequence>
<dbReference type="GO" id="GO:0008270">
    <property type="term" value="F:zinc ion binding"/>
    <property type="evidence" value="ECO:0007669"/>
    <property type="project" value="UniProtKB-KW"/>
</dbReference>
<accession>A0A438DG76</accession>
<dbReference type="PROSITE" id="PS51795">
    <property type="entry name" value="ZF_FLZ"/>
    <property type="match status" value="1"/>
</dbReference>
<feature type="domain" description="FLZ-type" evidence="5">
    <location>
        <begin position="177"/>
        <end position="242"/>
    </location>
</feature>
<dbReference type="PANTHER" id="PTHR47208">
    <property type="entry name" value="OS02G0174800 PROTEIN"/>
    <property type="match status" value="1"/>
</dbReference>
<dbReference type="Pfam" id="PF04570">
    <property type="entry name" value="zf-FLZ"/>
    <property type="match status" value="2"/>
</dbReference>
<feature type="zinc finger region" description="FLZ-type" evidence="4">
    <location>
        <begin position="177"/>
        <end position="242"/>
    </location>
</feature>
<evidence type="ECO:0000256" key="2">
    <source>
        <dbReference type="ARBA" id="ARBA00022723"/>
    </source>
</evidence>
<evidence type="ECO:0000256" key="4">
    <source>
        <dbReference type="PROSITE-ProRule" id="PRU01131"/>
    </source>
</evidence>
<protein>
    <recommendedName>
        <fullName evidence="5">FLZ-type domain-containing protein</fullName>
    </recommendedName>
</protein>
<dbReference type="AlphaFoldDB" id="A0A438DG76"/>
<keyword evidence="2" id="KW-0479">Metal-binding</keyword>
<name>A0A438DG76_VITVI</name>
<dbReference type="Proteomes" id="UP000288805">
    <property type="component" value="Unassembled WGS sequence"/>
</dbReference>
<reference evidence="6 7" key="1">
    <citation type="journal article" date="2018" name="PLoS Genet.">
        <title>Population sequencing reveals clonal diversity and ancestral inbreeding in the grapevine cultivar Chardonnay.</title>
        <authorList>
            <person name="Roach M.J."/>
            <person name="Johnson D.L."/>
            <person name="Bohlmann J."/>
            <person name="van Vuuren H.J."/>
            <person name="Jones S.J."/>
            <person name="Pretorius I.S."/>
            <person name="Schmidt S.A."/>
            <person name="Borneman A.R."/>
        </authorList>
    </citation>
    <scope>NUCLEOTIDE SEQUENCE [LARGE SCALE GENOMIC DNA]</scope>
    <source>
        <strain evidence="7">cv. Chardonnay</strain>
        <tissue evidence="6">Leaf</tissue>
    </source>
</reference>
<comment type="caution">
    <text evidence="6">The sequence shown here is derived from an EMBL/GenBank/DDBJ whole genome shotgun (WGS) entry which is preliminary data.</text>
</comment>
<dbReference type="InterPro" id="IPR044604">
    <property type="entry name" value="FLZ12/13/14"/>
</dbReference>
<evidence type="ECO:0000256" key="1">
    <source>
        <dbReference type="ARBA" id="ARBA00009374"/>
    </source>
</evidence>
<keyword evidence="3" id="KW-0862">Zinc</keyword>
<organism evidence="6 7">
    <name type="scientific">Vitis vinifera</name>
    <name type="common">Grape</name>
    <dbReference type="NCBI Taxonomy" id="29760"/>
    <lineage>
        <taxon>Eukaryota</taxon>
        <taxon>Viridiplantae</taxon>
        <taxon>Streptophyta</taxon>
        <taxon>Embryophyta</taxon>
        <taxon>Tracheophyta</taxon>
        <taxon>Spermatophyta</taxon>
        <taxon>Magnoliopsida</taxon>
        <taxon>eudicotyledons</taxon>
        <taxon>Gunneridae</taxon>
        <taxon>Pentapetalae</taxon>
        <taxon>rosids</taxon>
        <taxon>Vitales</taxon>
        <taxon>Vitaceae</taxon>
        <taxon>Viteae</taxon>
        <taxon>Vitis</taxon>
    </lineage>
</organism>
<dbReference type="InterPro" id="IPR007650">
    <property type="entry name" value="Zf-FLZ_dom"/>
</dbReference>
<dbReference type="EMBL" id="QGNW01001641">
    <property type="protein sequence ID" value="RVW34474.1"/>
    <property type="molecule type" value="Genomic_DNA"/>
</dbReference>
<proteinExistence type="inferred from homology"/>
<comment type="similarity">
    <text evidence="1">Belongs to the FLZ family.</text>
</comment>
<evidence type="ECO:0000313" key="7">
    <source>
        <dbReference type="Proteomes" id="UP000288805"/>
    </source>
</evidence>
<gene>
    <name evidence="6" type="ORF">CK203_081383</name>
</gene>
<dbReference type="PANTHER" id="PTHR47208:SF1">
    <property type="entry name" value="OS02G0174800 PROTEIN"/>
    <property type="match status" value="1"/>
</dbReference>
<evidence type="ECO:0000256" key="3">
    <source>
        <dbReference type="ARBA" id="ARBA00022771"/>
    </source>
</evidence>
<evidence type="ECO:0000313" key="6">
    <source>
        <dbReference type="EMBL" id="RVW34474.1"/>
    </source>
</evidence>
<keyword evidence="3" id="KW-0863">Zinc-finger</keyword>